<dbReference type="InterPro" id="IPR013785">
    <property type="entry name" value="Aldolase_TIM"/>
</dbReference>
<dbReference type="PANTHER" id="PTHR35803">
    <property type="entry name" value="GLUCAN 1,4-ALPHA-GLUCOSIDASE SUSB-RELATED"/>
    <property type="match status" value="1"/>
</dbReference>
<dbReference type="SUPFAM" id="SSF51445">
    <property type="entry name" value="(Trans)glycosidases"/>
    <property type="match status" value="1"/>
</dbReference>
<keyword evidence="6" id="KW-1185">Reference proteome</keyword>
<evidence type="ECO:0000256" key="1">
    <source>
        <dbReference type="ARBA" id="ARBA00022801"/>
    </source>
</evidence>
<keyword evidence="1" id="KW-0378">Hydrolase</keyword>
<keyword evidence="3" id="KW-0732">Signal</keyword>
<feature type="domain" description="CBM6" evidence="4">
    <location>
        <begin position="780"/>
        <end position="903"/>
    </location>
</feature>
<dbReference type="CDD" id="cd04081">
    <property type="entry name" value="CBM35_galactosidase-like"/>
    <property type="match status" value="2"/>
</dbReference>
<dbReference type="GO" id="GO:0016798">
    <property type="term" value="F:hydrolase activity, acting on glycosyl bonds"/>
    <property type="evidence" value="ECO:0007669"/>
    <property type="project" value="UniProtKB-KW"/>
</dbReference>
<dbReference type="Pfam" id="PF10566">
    <property type="entry name" value="Glyco_hydro_97"/>
    <property type="match status" value="1"/>
</dbReference>
<dbReference type="InterPro" id="IPR017853">
    <property type="entry name" value="GH"/>
</dbReference>
<reference evidence="5 6" key="1">
    <citation type="submission" date="2018-03" db="EMBL/GenBank/DDBJ databases">
        <title>Bioinformatic expansion and discovery of thiopeptide antibiotics.</title>
        <authorList>
            <person name="Schwalen C.J."/>
            <person name="Hudson G.A."/>
            <person name="Mitchell D.A."/>
        </authorList>
    </citation>
    <scope>NUCLEOTIDE SEQUENCE [LARGE SCALE GENOMIC DNA]</scope>
    <source>
        <strain evidence="5 6">NRRL 8041</strain>
    </source>
</reference>
<dbReference type="InterPro" id="IPR014718">
    <property type="entry name" value="GH-type_carb-bd"/>
</dbReference>
<dbReference type="InterPro" id="IPR008979">
    <property type="entry name" value="Galactose-bd-like_sf"/>
</dbReference>
<dbReference type="PANTHER" id="PTHR35803:SF2">
    <property type="entry name" value="RETAINING ALPHA-GALACTOSIDASE"/>
    <property type="match status" value="1"/>
</dbReference>
<proteinExistence type="predicted"/>
<keyword evidence="2" id="KW-0326">Glycosidase</keyword>
<dbReference type="AlphaFoldDB" id="A0A318NBP7"/>
<dbReference type="Gene3D" id="2.60.40.1180">
    <property type="entry name" value="Golgi alpha-mannosidase II"/>
    <property type="match status" value="1"/>
</dbReference>
<dbReference type="Gene3D" id="3.20.20.70">
    <property type="entry name" value="Aldolase class I"/>
    <property type="match status" value="1"/>
</dbReference>
<dbReference type="Gene3D" id="2.70.98.10">
    <property type="match status" value="1"/>
</dbReference>
<dbReference type="OrthoDB" id="9813184at2"/>
<feature type="chain" id="PRO_5016396704" description="CBM6 domain-containing protein" evidence="3">
    <location>
        <begin position="30"/>
        <end position="904"/>
    </location>
</feature>
<dbReference type="InterPro" id="IPR029486">
    <property type="entry name" value="GH97_N"/>
</dbReference>
<evidence type="ECO:0000256" key="3">
    <source>
        <dbReference type="SAM" id="SignalP"/>
    </source>
</evidence>
<protein>
    <recommendedName>
        <fullName evidence="4">CBM6 domain-containing protein</fullName>
    </recommendedName>
</protein>
<dbReference type="InterPro" id="IPR019563">
    <property type="entry name" value="GH97_catalytic"/>
</dbReference>
<dbReference type="Pfam" id="PF14509">
    <property type="entry name" value="GH97_C"/>
    <property type="match status" value="1"/>
</dbReference>
<feature type="signal peptide" evidence="3">
    <location>
        <begin position="1"/>
        <end position="29"/>
    </location>
</feature>
<comment type="caution">
    <text evidence="5">The sequence shown here is derived from an EMBL/GenBank/DDBJ whole genome shotgun (WGS) entry which is preliminary data.</text>
</comment>
<name>A0A318NBP7_9ACTN</name>
<dbReference type="PROSITE" id="PS51175">
    <property type="entry name" value="CBM6"/>
    <property type="match status" value="2"/>
</dbReference>
<dbReference type="InterPro" id="IPR052720">
    <property type="entry name" value="Glycosyl_hydrolase_97"/>
</dbReference>
<evidence type="ECO:0000259" key="4">
    <source>
        <dbReference type="PROSITE" id="PS51175"/>
    </source>
</evidence>
<dbReference type="EMBL" id="PYBV01000055">
    <property type="protein sequence ID" value="PYC64311.1"/>
    <property type="molecule type" value="Genomic_DNA"/>
</dbReference>
<gene>
    <name evidence="5" type="ORF">C7C45_30615</name>
</gene>
<organism evidence="5 6">
    <name type="scientific">Micromonospora arborensis</name>
    <dbReference type="NCBI Taxonomy" id="2116518"/>
    <lineage>
        <taxon>Bacteria</taxon>
        <taxon>Bacillati</taxon>
        <taxon>Actinomycetota</taxon>
        <taxon>Actinomycetes</taxon>
        <taxon>Micromonosporales</taxon>
        <taxon>Micromonosporaceae</taxon>
        <taxon>Micromonospora</taxon>
    </lineage>
</organism>
<dbReference type="Proteomes" id="UP000248333">
    <property type="component" value="Unassembled WGS sequence"/>
</dbReference>
<dbReference type="RefSeq" id="WP_110567964.1">
    <property type="nucleotide sequence ID" value="NZ_PYBV01000055.1"/>
</dbReference>
<dbReference type="InterPro" id="IPR013780">
    <property type="entry name" value="Glyco_hydro_b"/>
</dbReference>
<evidence type="ECO:0000313" key="5">
    <source>
        <dbReference type="EMBL" id="PYC64311.1"/>
    </source>
</evidence>
<dbReference type="InterPro" id="IPR005084">
    <property type="entry name" value="CBM6"/>
</dbReference>
<accession>A0A318NBP7</accession>
<dbReference type="Pfam" id="PF14508">
    <property type="entry name" value="GH97_N"/>
    <property type="match status" value="1"/>
</dbReference>
<dbReference type="Pfam" id="PF03422">
    <property type="entry name" value="CBM_6"/>
    <property type="match status" value="1"/>
</dbReference>
<feature type="domain" description="CBM6" evidence="4">
    <location>
        <begin position="649"/>
        <end position="779"/>
    </location>
</feature>
<evidence type="ECO:0000256" key="2">
    <source>
        <dbReference type="ARBA" id="ARBA00023295"/>
    </source>
</evidence>
<dbReference type="GO" id="GO:0030246">
    <property type="term" value="F:carbohydrate binding"/>
    <property type="evidence" value="ECO:0007669"/>
    <property type="project" value="InterPro"/>
</dbReference>
<dbReference type="SUPFAM" id="SSF49785">
    <property type="entry name" value="Galactose-binding domain-like"/>
    <property type="match status" value="2"/>
</dbReference>
<dbReference type="Gene3D" id="2.60.120.260">
    <property type="entry name" value="Galactose-binding domain-like"/>
    <property type="match status" value="2"/>
</dbReference>
<dbReference type="InterPro" id="IPR029483">
    <property type="entry name" value="GH97_C"/>
</dbReference>
<sequence>MHASRLVAWPAILALTVGLGLVAATPASALTVHTVTSPDGATSFNVRNEDDGTLTYSVVQGGQSVLNSSRLGVVTAAADLSTGLSYDGKSVTTVSQSYTLVERFDGPVTSTANQMTLTYHRGAAQLRVVVQAHDDGVAFRYEVSGVGNTTITAEATTFALPSGTGLWASDYRGARDYEERYPYVSATSMGARHFAMPTLGSLRNNAAWLLLTEADVYADPSYPAVRLDAQGDGNRILKAQLPGPDGNVFDTSVTGTQAPTSGAFTTPWRVAVTNSSLETVTTSSLVTDLNADPSAGTDTSWITPGKALWSWWSNEENAAAGDDMVRSQKQYVDAAEALGMQYVTVDCCYNDANTDVETIAAYAKKHGIKVFVWKNRGDYTNLDGSYFNQNQLNAAMQAIANRGVAGVKIDFMQSDRLETMALYDRIARAAMSARLLVNFHGSTKPAGENRTYPNIIATEGILGSEQYKYGRPPTAADDATYPFTRNVAGGMDMTPVIFSTSALLTTHAHQLALSVVFTSAMQHFADSAAAYETWVGRHFLRAVPTVWDDSRLVEAFPGNYATFARRSGEDWYIGAITDGARTTNVPLSFLGSGTYTATIFKDGGTDQQIATETRLVTAADSLAIPLRAHGGAAVQISRTPLTFGGAADRVIEAEAPGNTRSGGAALGGCPGCSSGQKVGFLGNGGTVAFNAVQAPVAGTYTLRIGYLSEDARAFTVAVNGGTAQTVSPPRSGKGNAGNPSGWEIVRDVDVSVTLAAGSNTVTIGNPGGYAPDIDRIIVHRSYEAESPANSRTGTATVAACTGPECSGTKVGDLYGASTLTFNGVTAQQAGSTTVQIRYASVTPQTVQVRINGGSPRTVSFPVTADRNDVSTRTLSLPLTAGTNTITLDAAGGYSPDIDRIIVWQ</sequence>
<evidence type="ECO:0000313" key="6">
    <source>
        <dbReference type="Proteomes" id="UP000248333"/>
    </source>
</evidence>